<proteinExistence type="predicted"/>
<dbReference type="AlphaFoldDB" id="A0A4R9BH81"/>
<dbReference type="InterPro" id="IPR001296">
    <property type="entry name" value="Glyco_trans_1"/>
</dbReference>
<dbReference type="SUPFAM" id="SSF53756">
    <property type="entry name" value="UDP-Glycosyltransferase/glycogen phosphorylase"/>
    <property type="match status" value="1"/>
</dbReference>
<gene>
    <name evidence="3" type="ORF">E3T61_20350</name>
</gene>
<keyword evidence="1 3" id="KW-0808">Transferase</keyword>
<dbReference type="Proteomes" id="UP000298468">
    <property type="component" value="Unassembled WGS sequence"/>
</dbReference>
<name>A0A4R9BH81_9MICO</name>
<evidence type="ECO:0000313" key="3">
    <source>
        <dbReference type="EMBL" id="TFD83903.1"/>
    </source>
</evidence>
<dbReference type="Pfam" id="PF00534">
    <property type="entry name" value="Glycos_transf_1"/>
    <property type="match status" value="1"/>
</dbReference>
<dbReference type="GO" id="GO:0016757">
    <property type="term" value="F:glycosyltransferase activity"/>
    <property type="evidence" value="ECO:0007669"/>
    <property type="project" value="InterPro"/>
</dbReference>
<protein>
    <submittedName>
        <fullName evidence="3">Glycosyltransferase</fullName>
    </submittedName>
</protein>
<feature type="domain" description="Glycosyl transferase family 1" evidence="2">
    <location>
        <begin position="178"/>
        <end position="325"/>
    </location>
</feature>
<dbReference type="OrthoDB" id="9814612at2"/>
<evidence type="ECO:0000259" key="2">
    <source>
        <dbReference type="Pfam" id="PF00534"/>
    </source>
</evidence>
<evidence type="ECO:0000256" key="1">
    <source>
        <dbReference type="ARBA" id="ARBA00022679"/>
    </source>
</evidence>
<dbReference type="Gene3D" id="3.40.50.2000">
    <property type="entry name" value="Glycogen Phosphorylase B"/>
    <property type="match status" value="1"/>
</dbReference>
<keyword evidence="4" id="KW-1185">Reference proteome</keyword>
<dbReference type="RefSeq" id="WP_134642661.1">
    <property type="nucleotide sequence ID" value="NZ_SOHM01000047.1"/>
</dbReference>
<evidence type="ECO:0000313" key="4">
    <source>
        <dbReference type="Proteomes" id="UP000298468"/>
    </source>
</evidence>
<sequence>MTTSSQGPPPFVLYLAVLPFYRQKCIESLAETENLNVGLYAGSRHIDPTIRTGIDSSLYQLVTNTVIAGRGLIQTGHWGAALRAQTTILDLNPRSATAWVLLILRRVGRRRTLLWGHLHPRAGGESKTASLRRLMRRLAQGTVLYGYDSVLPARAELPNSPVWVAPNSLYRANEMGASSTNDSYSHVLYVGRLVADKKVEVLIRGFLQSELRKSGARLLIAGQGEELVRLQQLVTSLGGSKDEVSFLGQVAEVSELQALYAGAVCSVSPGYVGLSLTQSLGFGVPMAISRDEPHAPEIELARFGGVAFFDTDDPASLARTLDSFPRQGAGAERSALADSVRQAYSAEAMASGIKHALRNDDQRLGADGWPRIQ</sequence>
<accession>A0A4R9BH81</accession>
<dbReference type="EMBL" id="SOHM01000047">
    <property type="protein sequence ID" value="TFD83903.1"/>
    <property type="molecule type" value="Genomic_DNA"/>
</dbReference>
<reference evidence="3 4" key="1">
    <citation type="submission" date="2019-03" db="EMBL/GenBank/DDBJ databases">
        <title>Genomics of glacier-inhabiting Cryobacterium strains.</title>
        <authorList>
            <person name="Liu Q."/>
            <person name="Xin Y.-H."/>
        </authorList>
    </citation>
    <scope>NUCLEOTIDE SEQUENCE [LARGE SCALE GENOMIC DNA]</scope>
    <source>
        <strain evidence="3 4">Sr59</strain>
    </source>
</reference>
<dbReference type="PANTHER" id="PTHR12526">
    <property type="entry name" value="GLYCOSYLTRANSFERASE"/>
    <property type="match status" value="1"/>
</dbReference>
<comment type="caution">
    <text evidence="3">The sequence shown here is derived from an EMBL/GenBank/DDBJ whole genome shotgun (WGS) entry which is preliminary data.</text>
</comment>
<organism evidence="3 4">
    <name type="scientific">Cryobacterium lactosi</name>
    <dbReference type="NCBI Taxonomy" id="1259202"/>
    <lineage>
        <taxon>Bacteria</taxon>
        <taxon>Bacillati</taxon>
        <taxon>Actinomycetota</taxon>
        <taxon>Actinomycetes</taxon>
        <taxon>Micrococcales</taxon>
        <taxon>Microbacteriaceae</taxon>
        <taxon>Cryobacterium</taxon>
    </lineage>
</organism>